<dbReference type="AlphaFoldDB" id="F0P2X7"/>
<dbReference type="STRING" id="865938.Weevi_1180"/>
<dbReference type="KEGG" id="wvi:Weevi_1180"/>
<reference evidence="5" key="2">
    <citation type="journal article" date="2011" name="Stand. Genomic Sci.">
        <title>Complete genome sequence of Weeksella virosa type strain (9751T).</title>
        <authorList>
            <person name="Lang E."/>
            <person name="Teshima H."/>
            <person name="Lucas S."/>
            <person name="Lapidus A."/>
            <person name="Hammon N."/>
            <person name="Deshpande S."/>
            <person name="Nolan M."/>
            <person name="Cheng J."/>
            <person name="Pitluck S."/>
            <person name="Liolios K."/>
            <person name="Pagani I."/>
            <person name="Mikhailova N."/>
            <person name="Ivanova N."/>
            <person name="Mavromatis K."/>
            <person name="Pati A."/>
            <person name="Tapia R."/>
            <person name="Han C."/>
            <person name="Goodwin L."/>
            <person name="Chen A."/>
            <person name="Palaniappan K."/>
            <person name="Land M."/>
            <person name="Hauser L."/>
            <person name="Chang Y."/>
            <person name="Jeffries C."/>
            <person name="Brambilla E."/>
            <person name="Kopitz M."/>
            <person name="Rohde M."/>
            <person name="Goker M."/>
            <person name="Tindall B."/>
            <person name="Detter J."/>
            <person name="Woyke T."/>
            <person name="Bristow J."/>
            <person name="Eisen J."/>
            <person name="Markowitz V."/>
            <person name="Hugenholtz P."/>
            <person name="Klenk H."/>
            <person name="Kyrpides N."/>
        </authorList>
    </citation>
    <scope>NUCLEOTIDE SEQUENCE [LARGE SCALE GENOMIC DNA]</scope>
    <source>
        <strain evidence="5">ATCC 43766 / DSM 16922 / JCM 21250 / NBRC 16016 / NCTC 11634 / CL345/78</strain>
    </source>
</reference>
<evidence type="ECO:0000256" key="2">
    <source>
        <dbReference type="ARBA" id="ARBA00022729"/>
    </source>
</evidence>
<dbReference type="PANTHER" id="PTHR34216">
    <property type="match status" value="1"/>
</dbReference>
<dbReference type="GO" id="GO:0016810">
    <property type="term" value="F:hydrolase activity, acting on carbon-nitrogen (but not peptide) bonds"/>
    <property type="evidence" value="ECO:0007669"/>
    <property type="project" value="InterPro"/>
</dbReference>
<protein>
    <submittedName>
        <fullName evidence="4">Polysaccharide deacetylase</fullName>
    </submittedName>
</protein>
<dbReference type="eggNOG" id="COG0726">
    <property type="taxonomic scope" value="Bacteria"/>
</dbReference>
<dbReference type="SUPFAM" id="SSF88713">
    <property type="entry name" value="Glycoside hydrolase/deacetylase"/>
    <property type="match status" value="1"/>
</dbReference>
<evidence type="ECO:0000259" key="3">
    <source>
        <dbReference type="PROSITE" id="PS51677"/>
    </source>
</evidence>
<evidence type="ECO:0000313" key="5">
    <source>
        <dbReference type="Proteomes" id="UP000008641"/>
    </source>
</evidence>
<reference evidence="4 5" key="1">
    <citation type="journal article" date="2011" name="Stand. Genomic Sci.">
        <title>Complete genome sequence of Weeksella virosa type strain (9751).</title>
        <authorList>
            <person name="Lang E."/>
            <person name="Teshima H."/>
            <person name="Lucas S."/>
            <person name="Lapidus A."/>
            <person name="Hammon N."/>
            <person name="Deshpande S."/>
            <person name="Nolan M."/>
            <person name="Cheng J.F."/>
            <person name="Pitluck S."/>
            <person name="Liolios K."/>
            <person name="Pagani I."/>
            <person name="Mikhailova N."/>
            <person name="Ivanova N."/>
            <person name="Mavromatis K."/>
            <person name="Pati A."/>
            <person name="Tapia R."/>
            <person name="Han C."/>
            <person name="Goodwin L."/>
            <person name="Chen A."/>
            <person name="Palaniappan K."/>
            <person name="Land M."/>
            <person name="Hauser L."/>
            <person name="Chang Y.J."/>
            <person name="Jeffries C.D."/>
            <person name="Brambilla E.M."/>
            <person name="Kopitz M."/>
            <person name="Rohde M."/>
            <person name="Goker M."/>
            <person name="Tindall B.J."/>
            <person name="Detter J.C."/>
            <person name="Woyke T."/>
            <person name="Bristow J."/>
            <person name="Eisen J.A."/>
            <person name="Markowitz V."/>
            <person name="Hugenholtz P."/>
            <person name="Klenk H.P."/>
            <person name="Kyrpides N.C."/>
        </authorList>
    </citation>
    <scope>NUCLEOTIDE SEQUENCE [LARGE SCALE GENOMIC DNA]</scope>
    <source>
        <strain evidence="5">ATCC 43766 / DSM 16922 / JCM 21250 / NBRC 16016 / NCTC 11634 / CL345/78</strain>
    </source>
</reference>
<sequence length="288" mass="34029">MWHKKSIFPFYHTVSDQDLPYIRHLYPLKNIDQFQRELDYFQQHYTSISLQELIESKNSQEGVKENCFHLSFDDGLKECQTHIAPILKERGLHATFFINPNFIDNQAVFYRYKVALLLEKNPSEIQRKKLLKLQIHDEPLIDSLIEQYKISLSDWDIYMNMSDLQDLLDDGFSLGGHSMNHPFYQFLNLEEQLSESTESVDYIQQKFGLDYRVFSFPFTDYGVKQDFFEIFDAQLTFGTAGIKDDSVATNIQRLPMDNCIGNPSYFVLKNVVSYWIKKSIHRETVQHF</sequence>
<dbReference type="RefSeq" id="WP_013598279.1">
    <property type="nucleotide sequence ID" value="NC_015144.1"/>
</dbReference>
<comment type="subcellular location">
    <subcellularLocation>
        <location evidence="1">Secreted</location>
    </subcellularLocation>
</comment>
<accession>F0P2X7</accession>
<gene>
    <name evidence="4" type="ordered locus">Weevi_1180</name>
</gene>
<dbReference type="EMBL" id="CP002455">
    <property type="protein sequence ID" value="ADX67889.1"/>
    <property type="molecule type" value="Genomic_DNA"/>
</dbReference>
<dbReference type="CDD" id="cd10918">
    <property type="entry name" value="CE4_NodB_like_5s_6s"/>
    <property type="match status" value="1"/>
</dbReference>
<evidence type="ECO:0000313" key="4">
    <source>
        <dbReference type="EMBL" id="ADX67889.1"/>
    </source>
</evidence>
<dbReference type="Pfam" id="PF01522">
    <property type="entry name" value="Polysacc_deac_1"/>
    <property type="match status" value="1"/>
</dbReference>
<dbReference type="HOGENOM" id="CLU_859832_0_0_10"/>
<keyword evidence="5" id="KW-1185">Reference proteome</keyword>
<name>F0P2X7_WEEVC</name>
<dbReference type="OrthoDB" id="1446101at2"/>
<dbReference type="InterPro" id="IPR051398">
    <property type="entry name" value="Polysacch_Deacetylase"/>
</dbReference>
<evidence type="ECO:0000256" key="1">
    <source>
        <dbReference type="ARBA" id="ARBA00004613"/>
    </source>
</evidence>
<dbReference type="Proteomes" id="UP000008641">
    <property type="component" value="Chromosome"/>
</dbReference>
<dbReference type="Gene3D" id="3.20.20.370">
    <property type="entry name" value="Glycoside hydrolase/deacetylase"/>
    <property type="match status" value="1"/>
</dbReference>
<dbReference type="GO" id="GO:0005576">
    <property type="term" value="C:extracellular region"/>
    <property type="evidence" value="ECO:0007669"/>
    <property type="project" value="UniProtKB-SubCell"/>
</dbReference>
<dbReference type="InterPro" id="IPR002509">
    <property type="entry name" value="NODB_dom"/>
</dbReference>
<dbReference type="PROSITE" id="PS51677">
    <property type="entry name" value="NODB"/>
    <property type="match status" value="1"/>
</dbReference>
<dbReference type="PANTHER" id="PTHR34216:SF3">
    <property type="entry name" value="POLY-BETA-1,6-N-ACETYL-D-GLUCOSAMINE N-DEACETYLASE"/>
    <property type="match status" value="1"/>
</dbReference>
<feature type="domain" description="NodB homology" evidence="3">
    <location>
        <begin position="66"/>
        <end position="288"/>
    </location>
</feature>
<dbReference type="GO" id="GO:0005975">
    <property type="term" value="P:carbohydrate metabolic process"/>
    <property type="evidence" value="ECO:0007669"/>
    <property type="project" value="InterPro"/>
</dbReference>
<proteinExistence type="predicted"/>
<keyword evidence="2" id="KW-0732">Signal</keyword>
<dbReference type="InterPro" id="IPR011330">
    <property type="entry name" value="Glyco_hydro/deAcase_b/a-brl"/>
</dbReference>
<organism evidence="4 5">
    <name type="scientific">Weeksella virosa (strain ATCC 43766 / DSM 16922 / JCM 21250 / CCUG 30538 / CDC 9751 / IAM 14551 / NBRC 16016 / NCTC 11634 / CL345/78)</name>
    <dbReference type="NCBI Taxonomy" id="865938"/>
    <lineage>
        <taxon>Bacteria</taxon>
        <taxon>Pseudomonadati</taxon>
        <taxon>Bacteroidota</taxon>
        <taxon>Flavobacteriia</taxon>
        <taxon>Flavobacteriales</taxon>
        <taxon>Weeksellaceae</taxon>
        <taxon>Weeksella</taxon>
    </lineage>
</organism>